<dbReference type="InterPro" id="IPR042099">
    <property type="entry name" value="ANL_N_sf"/>
</dbReference>
<dbReference type="KEGG" id="smiz:4412673_02147"/>
<name>A0AAJ4XDG8_9SPHI</name>
<accession>A0AAJ4XDG8</accession>
<organism evidence="1 2">
    <name type="scientific">Sphingobacterium mizutaii</name>
    <dbReference type="NCBI Taxonomy" id="1010"/>
    <lineage>
        <taxon>Bacteria</taxon>
        <taxon>Pseudomonadati</taxon>
        <taxon>Bacteroidota</taxon>
        <taxon>Sphingobacteriia</taxon>
        <taxon>Sphingobacteriales</taxon>
        <taxon>Sphingobacteriaceae</taxon>
        <taxon>Sphingobacterium</taxon>
    </lineage>
</organism>
<gene>
    <name evidence="1" type="ORF">SAMEA4412673_02147</name>
</gene>
<dbReference type="SUPFAM" id="SSF56801">
    <property type="entry name" value="Acetyl-CoA synthetase-like"/>
    <property type="match status" value="1"/>
</dbReference>
<evidence type="ECO:0000313" key="2">
    <source>
        <dbReference type="Proteomes" id="UP000215355"/>
    </source>
</evidence>
<dbReference type="EMBL" id="LT906468">
    <property type="protein sequence ID" value="SNV50723.1"/>
    <property type="molecule type" value="Genomic_DNA"/>
</dbReference>
<proteinExistence type="predicted"/>
<dbReference type="Proteomes" id="UP000215355">
    <property type="component" value="Chromosome 1"/>
</dbReference>
<reference evidence="1 2" key="1">
    <citation type="submission" date="2017-06" db="EMBL/GenBank/DDBJ databases">
        <authorList>
            <consortium name="Pathogen Informatics"/>
        </authorList>
    </citation>
    <scope>NUCLEOTIDE SEQUENCE [LARGE SCALE GENOMIC DNA]</scope>
    <source>
        <strain evidence="1 2">NCTC12149</strain>
    </source>
</reference>
<dbReference type="AlphaFoldDB" id="A0AAJ4XDG8"/>
<dbReference type="Gene3D" id="3.40.50.12780">
    <property type="entry name" value="N-terminal domain of ligase-like"/>
    <property type="match status" value="1"/>
</dbReference>
<evidence type="ECO:0000313" key="1">
    <source>
        <dbReference type="EMBL" id="SNV50723.1"/>
    </source>
</evidence>
<dbReference type="PANTHER" id="PTHR36932">
    <property type="entry name" value="CAPSULAR POLYSACCHARIDE BIOSYNTHESIS PROTEIN"/>
    <property type="match status" value="1"/>
</dbReference>
<protein>
    <recommendedName>
        <fullName evidence="3">Phenylacetate-CoA ligase</fullName>
    </recommendedName>
</protein>
<sequence>MRPIKKLVENIPPAVGVPLNRIPFSLRLGRNYCQKKSKIQYFLDLNDRQKEIYVEKSFGELVKYFSENSDFFRSLLPNNLNQSYLEFPIISKTILKSVGIDERTVREFAFAKFNTGGTSGRPMDFFLEKGYYAREWSHMHFLWERIGYKYINTKITIRGKKLHSLIQYNYNQNEFLLDAYAELKTADFEILLKVFKKYKPTFIHGYPSSIFYFIKTVELKFPALFEYLQKNIKGIMFSSEYPSPQYRNYIENTITENTVSWYGHTEAVVLAGELYKKYEYVPFLSYGFAEAVKINGSYHLIGTCFSNKATPFIRYDTEDLIEPNFSNNGYLNSFKIKEGRIGEFVIDKNGNLISLTGLIFGQHHKLFDYIDFLQVKQPTPGKLIVYYSSKLEIQYPDVLFDTRNIQIDFSFEQYKQPIKTSLGKVPLLIK</sequence>
<dbReference type="RefSeq" id="WP_093096524.1">
    <property type="nucleotide sequence ID" value="NZ_CP158798.1"/>
</dbReference>
<dbReference type="InterPro" id="IPR053158">
    <property type="entry name" value="CapK_Type1_Caps_Biosynth"/>
</dbReference>
<evidence type="ECO:0008006" key="3">
    <source>
        <dbReference type="Google" id="ProtNLM"/>
    </source>
</evidence>
<dbReference type="PANTHER" id="PTHR36932:SF1">
    <property type="entry name" value="CAPSULAR POLYSACCHARIDE BIOSYNTHESIS PROTEIN"/>
    <property type="match status" value="1"/>
</dbReference>